<dbReference type="SUPFAM" id="SSF50685">
    <property type="entry name" value="Barwin-like endoglucanases"/>
    <property type="match status" value="1"/>
</dbReference>
<feature type="region of interest" description="Disordered" evidence="2">
    <location>
        <begin position="167"/>
        <end position="236"/>
    </location>
</feature>
<feature type="chain" id="PRO_5042017722" evidence="3">
    <location>
        <begin position="20"/>
        <end position="257"/>
    </location>
</feature>
<reference evidence="4" key="1">
    <citation type="submission" date="2023-03" db="EMBL/GenBank/DDBJ databases">
        <title>Massive genome expansion in bonnet fungi (Mycena s.s.) driven by repeated elements and novel gene families across ecological guilds.</title>
        <authorList>
            <consortium name="Lawrence Berkeley National Laboratory"/>
            <person name="Harder C.B."/>
            <person name="Miyauchi S."/>
            <person name="Viragh M."/>
            <person name="Kuo A."/>
            <person name="Thoen E."/>
            <person name="Andreopoulos B."/>
            <person name="Lu D."/>
            <person name="Skrede I."/>
            <person name="Drula E."/>
            <person name="Henrissat B."/>
            <person name="Morin E."/>
            <person name="Kohler A."/>
            <person name="Barry K."/>
            <person name="LaButti K."/>
            <person name="Morin E."/>
            <person name="Salamov A."/>
            <person name="Lipzen A."/>
            <person name="Mereny Z."/>
            <person name="Hegedus B."/>
            <person name="Baldrian P."/>
            <person name="Stursova M."/>
            <person name="Weitz H."/>
            <person name="Taylor A."/>
            <person name="Grigoriev I.V."/>
            <person name="Nagy L.G."/>
            <person name="Martin F."/>
            <person name="Kauserud H."/>
        </authorList>
    </citation>
    <scope>NUCLEOTIDE SEQUENCE</scope>
    <source>
        <strain evidence="4">CBHHK182m</strain>
    </source>
</reference>
<dbReference type="CDD" id="cd22191">
    <property type="entry name" value="DPBB_RlpA_EXP_N-like"/>
    <property type="match status" value="1"/>
</dbReference>
<feature type="compositionally biased region" description="Low complexity" evidence="2">
    <location>
        <begin position="167"/>
        <end position="214"/>
    </location>
</feature>
<organism evidence="4 5">
    <name type="scientific">Mycena metata</name>
    <dbReference type="NCBI Taxonomy" id="1033252"/>
    <lineage>
        <taxon>Eukaryota</taxon>
        <taxon>Fungi</taxon>
        <taxon>Dikarya</taxon>
        <taxon>Basidiomycota</taxon>
        <taxon>Agaricomycotina</taxon>
        <taxon>Agaricomycetes</taxon>
        <taxon>Agaricomycetidae</taxon>
        <taxon>Agaricales</taxon>
        <taxon>Marasmiineae</taxon>
        <taxon>Mycenaceae</taxon>
        <taxon>Mycena</taxon>
    </lineage>
</organism>
<evidence type="ECO:0000256" key="2">
    <source>
        <dbReference type="SAM" id="MobiDB-lite"/>
    </source>
</evidence>
<gene>
    <name evidence="4" type="ORF">B0H16DRAFT_1547165</name>
</gene>
<keyword evidence="5" id="KW-1185">Reference proteome</keyword>
<evidence type="ECO:0000313" key="4">
    <source>
        <dbReference type="EMBL" id="KAJ7752031.1"/>
    </source>
</evidence>
<dbReference type="EMBL" id="JARKIB010000060">
    <property type="protein sequence ID" value="KAJ7752031.1"/>
    <property type="molecule type" value="Genomic_DNA"/>
</dbReference>
<accession>A0AAD7IWS3</accession>
<feature type="signal peptide" evidence="3">
    <location>
        <begin position="1"/>
        <end position="19"/>
    </location>
</feature>
<name>A0AAD7IWS3_9AGAR</name>
<evidence type="ECO:0000256" key="1">
    <source>
        <dbReference type="ARBA" id="ARBA00022729"/>
    </source>
</evidence>
<protein>
    <submittedName>
        <fullName evidence="4">RlpA-like double-psi beta-barrel-protein domain-containing protein-containing protein</fullName>
    </submittedName>
</protein>
<proteinExistence type="predicted"/>
<dbReference type="PANTHER" id="PTHR31836">
    <property type="match status" value="1"/>
</dbReference>
<dbReference type="AlphaFoldDB" id="A0AAD7IWS3"/>
<dbReference type="PANTHER" id="PTHR31836:SF28">
    <property type="entry name" value="SRCR DOMAIN-CONTAINING PROTEIN-RELATED"/>
    <property type="match status" value="1"/>
</dbReference>
<comment type="caution">
    <text evidence="4">The sequence shown here is derived from an EMBL/GenBank/DDBJ whole genome shotgun (WGS) entry which is preliminary data.</text>
</comment>
<evidence type="ECO:0000313" key="5">
    <source>
        <dbReference type="Proteomes" id="UP001215598"/>
    </source>
</evidence>
<dbReference type="InterPro" id="IPR051477">
    <property type="entry name" value="Expansin_CellWall"/>
</dbReference>
<evidence type="ECO:0000256" key="3">
    <source>
        <dbReference type="SAM" id="SignalP"/>
    </source>
</evidence>
<sequence length="257" mass="27051">MTSTILLLLVLGLVHASRAANWNRTLEKRFSDARFTFFDAGLGACGSTSDASQFIVALNSQQYGDGENCYKMIEITYNGKTAQAQIVDECTSCPYGALDFSTSLFDHFASEDLGVIYGSWVFADAAKPTTTTRKKTTTTQHTTATTFTTTHAITTTSNSVETITSSVETTSSSSVETPSSSFDTKSSSSQAVDATSTSSGTASATWSTTSTGTPPSTPPSIPTIAGALGTEGQPSRGTRHRIEVLWLAIGVMVIAGQ</sequence>
<dbReference type="Proteomes" id="UP001215598">
    <property type="component" value="Unassembled WGS sequence"/>
</dbReference>
<dbReference type="InterPro" id="IPR036908">
    <property type="entry name" value="RlpA-like_sf"/>
</dbReference>
<dbReference type="Gene3D" id="2.40.40.10">
    <property type="entry name" value="RlpA-like domain"/>
    <property type="match status" value="1"/>
</dbReference>
<keyword evidence="1 3" id="KW-0732">Signal</keyword>